<sequence length="252" mass="27289">MFKGFYMATSGMLTQSRVLNNISNNMSNVSTPGYKGDTLATATFEDMLIHRTGNKDKSVSTPLNTSSMIKTADELVTNYSDGMLEFTERPLDVAVQGKGFFQIQTAEGDTLYTRNGSFNVDNEGYLCLQHIGRVLGTDGPIQLGTDKINIQEDGSITQSDTGETLGKLNLMDFADYAQLQKTGEGMFRNTDAANQTAAGGSVTQGAIERSNVVAMDEMLSMMTSQRAFQSAGQIAKIYDELMGRAIELASLS</sequence>
<gene>
    <name evidence="6" type="primary">flgF</name>
    <name evidence="6" type="ORF">Ami103574_03320</name>
</gene>
<keyword evidence="6" id="KW-0969">Cilium</keyword>
<dbReference type="Pfam" id="PF00460">
    <property type="entry name" value="Flg_bb_rod"/>
    <property type="match status" value="1"/>
</dbReference>
<dbReference type="InterPro" id="IPR053967">
    <property type="entry name" value="LlgE_F_G-like_D1"/>
</dbReference>
<evidence type="ECO:0000313" key="6">
    <source>
        <dbReference type="EMBL" id="QIB68404.1"/>
    </source>
</evidence>
<dbReference type="KEGG" id="abut:Ami103574_03320"/>
<evidence type="ECO:0000259" key="4">
    <source>
        <dbReference type="Pfam" id="PF06429"/>
    </source>
</evidence>
<feature type="domain" description="Flagellar basal body rod protein N-terminal" evidence="3">
    <location>
        <begin position="5"/>
        <end position="35"/>
    </location>
</feature>
<dbReference type="NCBIfam" id="TIGR02490">
    <property type="entry name" value="flgF"/>
    <property type="match status" value="1"/>
</dbReference>
<evidence type="ECO:0000259" key="3">
    <source>
        <dbReference type="Pfam" id="PF00460"/>
    </source>
</evidence>
<comment type="similarity">
    <text evidence="1 2">Belongs to the flagella basal body rod proteins family.</text>
</comment>
<dbReference type="InterPro" id="IPR037925">
    <property type="entry name" value="FlgE/F/G-like"/>
</dbReference>
<name>A0A858BUE7_9FIRM</name>
<keyword evidence="7" id="KW-1185">Reference proteome</keyword>
<dbReference type="Pfam" id="PF22692">
    <property type="entry name" value="LlgE_F_G_D1"/>
    <property type="match status" value="1"/>
</dbReference>
<keyword evidence="6" id="KW-0966">Cell projection</keyword>
<keyword evidence="2" id="KW-0975">Bacterial flagellum</keyword>
<protein>
    <submittedName>
        <fullName evidence="6">Flagellar basal-body rod protein FlgF</fullName>
    </submittedName>
</protein>
<feature type="domain" description="Flagellar basal-body/hook protein C-terminal" evidence="4">
    <location>
        <begin position="204"/>
        <end position="248"/>
    </location>
</feature>
<dbReference type="SUPFAM" id="SSF117143">
    <property type="entry name" value="Flagellar hook protein flgE"/>
    <property type="match status" value="1"/>
</dbReference>
<evidence type="ECO:0000256" key="2">
    <source>
        <dbReference type="RuleBase" id="RU362116"/>
    </source>
</evidence>
<dbReference type="InterPro" id="IPR012836">
    <property type="entry name" value="FlgF"/>
</dbReference>
<dbReference type="EMBL" id="CP048649">
    <property type="protein sequence ID" value="QIB68404.1"/>
    <property type="molecule type" value="Genomic_DNA"/>
</dbReference>
<evidence type="ECO:0000259" key="5">
    <source>
        <dbReference type="Pfam" id="PF22692"/>
    </source>
</evidence>
<dbReference type="PANTHER" id="PTHR30435">
    <property type="entry name" value="FLAGELLAR PROTEIN"/>
    <property type="match status" value="1"/>
</dbReference>
<accession>A0A858BUE7</accession>
<proteinExistence type="inferred from homology"/>
<dbReference type="InterPro" id="IPR001444">
    <property type="entry name" value="Flag_bb_rod_N"/>
</dbReference>
<dbReference type="GO" id="GO:0071978">
    <property type="term" value="P:bacterial-type flagellum-dependent swarming motility"/>
    <property type="evidence" value="ECO:0007669"/>
    <property type="project" value="TreeGrafter"/>
</dbReference>
<evidence type="ECO:0000256" key="1">
    <source>
        <dbReference type="ARBA" id="ARBA00009677"/>
    </source>
</evidence>
<dbReference type="AlphaFoldDB" id="A0A858BUE7"/>
<dbReference type="GO" id="GO:0030694">
    <property type="term" value="C:bacterial-type flagellum basal body, rod"/>
    <property type="evidence" value="ECO:0007669"/>
    <property type="project" value="InterPro"/>
</dbReference>
<dbReference type="InterPro" id="IPR020013">
    <property type="entry name" value="Flagellar_FlgE/F/G"/>
</dbReference>
<dbReference type="PANTHER" id="PTHR30435:SF19">
    <property type="entry name" value="FLAGELLAR BASAL-BODY ROD PROTEIN FLGG"/>
    <property type="match status" value="1"/>
</dbReference>
<feature type="domain" description="Flagellar hook protein FlgE/F/G-like D1" evidence="5">
    <location>
        <begin position="94"/>
        <end position="157"/>
    </location>
</feature>
<dbReference type="InterPro" id="IPR010930">
    <property type="entry name" value="Flg_bb/hook_C_dom"/>
</dbReference>
<dbReference type="Pfam" id="PF06429">
    <property type="entry name" value="Flg_bbr_C"/>
    <property type="match status" value="1"/>
</dbReference>
<organism evidence="6 7">
    <name type="scientific">Aminipila butyrica</name>
    <dbReference type="NCBI Taxonomy" id="433296"/>
    <lineage>
        <taxon>Bacteria</taxon>
        <taxon>Bacillati</taxon>
        <taxon>Bacillota</taxon>
        <taxon>Clostridia</taxon>
        <taxon>Peptostreptococcales</taxon>
        <taxon>Anaerovoracaceae</taxon>
        <taxon>Aminipila</taxon>
    </lineage>
</organism>
<dbReference type="Proteomes" id="UP000466848">
    <property type="component" value="Chromosome"/>
</dbReference>
<evidence type="ECO:0000313" key="7">
    <source>
        <dbReference type="Proteomes" id="UP000466848"/>
    </source>
</evidence>
<comment type="subcellular location">
    <subcellularLocation>
        <location evidence="2">Bacterial flagellum basal body</location>
    </subcellularLocation>
</comment>
<dbReference type="RefSeq" id="WP_163065271.1">
    <property type="nucleotide sequence ID" value="NZ_CP048649.1"/>
</dbReference>
<keyword evidence="6" id="KW-0282">Flagellum</keyword>
<reference evidence="6 7" key="1">
    <citation type="submission" date="2020-02" db="EMBL/GenBank/DDBJ databases">
        <authorList>
            <person name="Kim Y.B."/>
            <person name="Roh S.W."/>
        </authorList>
    </citation>
    <scope>NUCLEOTIDE SEQUENCE [LARGE SCALE GENOMIC DNA]</scope>
    <source>
        <strain evidence="6 7">DSM 103574</strain>
    </source>
</reference>
<dbReference type="NCBIfam" id="TIGR03506">
    <property type="entry name" value="FlgEFG_subfam"/>
    <property type="match status" value="2"/>
</dbReference>